<dbReference type="AlphaFoldDB" id="A0A814KHM5"/>
<accession>A0A814KHM5</accession>
<dbReference type="EMBL" id="CAJNOC010005393">
    <property type="protein sequence ID" value="CAF1051170.1"/>
    <property type="molecule type" value="Genomic_DNA"/>
</dbReference>
<gene>
    <name evidence="2" type="ORF">OXX778_LOCUS18834</name>
</gene>
<protein>
    <submittedName>
        <fullName evidence="2">Uncharacterized protein</fullName>
    </submittedName>
</protein>
<name>A0A814KHM5_9BILA</name>
<sequence>MHLKPVLGLTACNTARGYTVALNEEKTESATLRNRLTTHTELSKASVSSIPSHQSVFEVLNQPRNPEVPKRRGRPKKTTLAESESIEPDKALNESDKADSPKKHYNLRNKKK</sequence>
<feature type="compositionally biased region" description="Polar residues" evidence="1">
    <location>
        <begin position="42"/>
        <end position="55"/>
    </location>
</feature>
<dbReference type="Proteomes" id="UP000663879">
    <property type="component" value="Unassembled WGS sequence"/>
</dbReference>
<reference evidence="2" key="1">
    <citation type="submission" date="2021-02" db="EMBL/GenBank/DDBJ databases">
        <authorList>
            <person name="Nowell W R."/>
        </authorList>
    </citation>
    <scope>NUCLEOTIDE SEQUENCE</scope>
    <source>
        <strain evidence="2">Ploen Becks lab</strain>
    </source>
</reference>
<evidence type="ECO:0000256" key="1">
    <source>
        <dbReference type="SAM" id="MobiDB-lite"/>
    </source>
</evidence>
<feature type="region of interest" description="Disordered" evidence="1">
    <location>
        <begin position="42"/>
        <end position="112"/>
    </location>
</feature>
<organism evidence="2 3">
    <name type="scientific">Brachionus calyciflorus</name>
    <dbReference type="NCBI Taxonomy" id="104777"/>
    <lineage>
        <taxon>Eukaryota</taxon>
        <taxon>Metazoa</taxon>
        <taxon>Spiralia</taxon>
        <taxon>Gnathifera</taxon>
        <taxon>Rotifera</taxon>
        <taxon>Eurotatoria</taxon>
        <taxon>Monogononta</taxon>
        <taxon>Pseudotrocha</taxon>
        <taxon>Ploima</taxon>
        <taxon>Brachionidae</taxon>
        <taxon>Brachionus</taxon>
    </lineage>
</organism>
<keyword evidence="3" id="KW-1185">Reference proteome</keyword>
<comment type="caution">
    <text evidence="2">The sequence shown here is derived from an EMBL/GenBank/DDBJ whole genome shotgun (WGS) entry which is preliminary data.</text>
</comment>
<feature type="compositionally biased region" description="Basic residues" evidence="1">
    <location>
        <begin position="103"/>
        <end position="112"/>
    </location>
</feature>
<feature type="compositionally biased region" description="Basic and acidic residues" evidence="1">
    <location>
        <begin position="87"/>
        <end position="102"/>
    </location>
</feature>
<proteinExistence type="predicted"/>
<evidence type="ECO:0000313" key="3">
    <source>
        <dbReference type="Proteomes" id="UP000663879"/>
    </source>
</evidence>
<evidence type="ECO:0000313" key="2">
    <source>
        <dbReference type="EMBL" id="CAF1051170.1"/>
    </source>
</evidence>